<sequence>MKQQITVRMNLILIAGLLVAIESAMVSGQDHEDRSWADRLEYVGVAVEDPGYHVWGSSPVVGPSGKTHLFLARWPLKQEFKAWLTHSEIARYVSDSPEGPFVFQEVVVRGSGKEGAWDFQSPHNPNIQKVGDRYVLTYIANGGGVKSEQVASQRIGMMIADRPEGPWKKVGDDGLILAPPTDPSIWSHQSTVGVNNPALLEHPDGRFFLYYKAMKKGDVRRMGVAIADQVEGPYAFIADPLTSNSTTIEDGYAFVENGKVYLLTTHNNKGTGYLWESDNGIHFTDPILGYDKMHRYLDKELLANAKVPRGKKFERPQVLVQDGHPTHLYVASGANLTGGNGSHSCLFRIKRPNPSHSGSEAGSR</sequence>
<dbReference type="SUPFAM" id="SSF75005">
    <property type="entry name" value="Arabinanase/levansucrase/invertase"/>
    <property type="match status" value="2"/>
</dbReference>
<dbReference type="AlphaFoldDB" id="A0A5C5Z0U1"/>
<dbReference type="CDD" id="cd08994">
    <property type="entry name" value="GH43_62_32_68_117_130-like"/>
    <property type="match status" value="1"/>
</dbReference>
<keyword evidence="2" id="KW-1185">Reference proteome</keyword>
<comment type="caution">
    <text evidence="1">The sequence shown here is derived from an EMBL/GenBank/DDBJ whole genome shotgun (WGS) entry which is preliminary data.</text>
</comment>
<dbReference type="GO" id="GO:0016787">
    <property type="term" value="F:hydrolase activity"/>
    <property type="evidence" value="ECO:0007669"/>
    <property type="project" value="UniProtKB-KW"/>
</dbReference>
<reference evidence="1 2" key="1">
    <citation type="submission" date="2019-02" db="EMBL/GenBank/DDBJ databases">
        <title>Deep-cultivation of Planctomycetes and their phenomic and genomic characterization uncovers novel biology.</title>
        <authorList>
            <person name="Wiegand S."/>
            <person name="Jogler M."/>
            <person name="Boedeker C."/>
            <person name="Pinto D."/>
            <person name="Vollmers J."/>
            <person name="Rivas-Marin E."/>
            <person name="Kohn T."/>
            <person name="Peeters S.H."/>
            <person name="Heuer A."/>
            <person name="Rast P."/>
            <person name="Oberbeckmann S."/>
            <person name="Bunk B."/>
            <person name="Jeske O."/>
            <person name="Meyerdierks A."/>
            <person name="Storesund J.E."/>
            <person name="Kallscheuer N."/>
            <person name="Luecker S."/>
            <person name="Lage O.M."/>
            <person name="Pohl T."/>
            <person name="Merkel B.J."/>
            <person name="Hornburger P."/>
            <person name="Mueller R.-W."/>
            <person name="Bruemmer F."/>
            <person name="Labrenz M."/>
            <person name="Spormann A.M."/>
            <person name="Op Den Camp H."/>
            <person name="Overmann J."/>
            <person name="Amann R."/>
            <person name="Jetten M.S.M."/>
            <person name="Mascher T."/>
            <person name="Medema M.H."/>
            <person name="Devos D.P."/>
            <person name="Kaster A.-K."/>
            <person name="Ovreas L."/>
            <person name="Rohde M."/>
            <person name="Galperin M.Y."/>
            <person name="Jogler C."/>
        </authorList>
    </citation>
    <scope>NUCLEOTIDE SEQUENCE [LARGE SCALE GENOMIC DNA]</scope>
    <source>
        <strain evidence="1 2">CA13</strain>
    </source>
</reference>
<dbReference type="EMBL" id="SJPJ01000001">
    <property type="protein sequence ID" value="TWT80421.1"/>
    <property type="molecule type" value="Genomic_DNA"/>
</dbReference>
<dbReference type="Gene3D" id="2.115.10.20">
    <property type="entry name" value="Glycosyl hydrolase domain, family 43"/>
    <property type="match status" value="1"/>
</dbReference>
<gene>
    <name evidence="1" type="ORF">CA13_18370</name>
</gene>
<evidence type="ECO:0000313" key="2">
    <source>
        <dbReference type="Proteomes" id="UP000315010"/>
    </source>
</evidence>
<name>A0A5C5Z0U1_9BACT</name>
<proteinExistence type="predicted"/>
<accession>A0A5C5Z0U1</accession>
<evidence type="ECO:0000313" key="1">
    <source>
        <dbReference type="EMBL" id="TWT80421.1"/>
    </source>
</evidence>
<keyword evidence="1" id="KW-0378">Hydrolase</keyword>
<protein>
    <submittedName>
        <fullName evidence="1">Glycosyl hydrolases family 43</fullName>
    </submittedName>
</protein>
<organism evidence="1 2">
    <name type="scientific">Novipirellula herctigrandis</name>
    <dbReference type="NCBI Taxonomy" id="2527986"/>
    <lineage>
        <taxon>Bacteria</taxon>
        <taxon>Pseudomonadati</taxon>
        <taxon>Planctomycetota</taxon>
        <taxon>Planctomycetia</taxon>
        <taxon>Pirellulales</taxon>
        <taxon>Pirellulaceae</taxon>
        <taxon>Novipirellula</taxon>
    </lineage>
</organism>
<dbReference type="Proteomes" id="UP000315010">
    <property type="component" value="Unassembled WGS sequence"/>
</dbReference>
<dbReference type="OrthoDB" id="9794572at2"/>
<dbReference type="InterPro" id="IPR023296">
    <property type="entry name" value="Glyco_hydro_beta-prop_sf"/>
</dbReference>